<feature type="compositionally biased region" description="Polar residues" evidence="1">
    <location>
        <begin position="503"/>
        <end position="515"/>
    </location>
</feature>
<sequence length="1065" mass="114547">MPNTQQARTPTKNASGDAPARHWLVLSGRNVFDDNSSPPSRIQAVQPKSPSSRDSRSKKQRGQSTKKGAAGSTAPSASTFASSAGRHKDANGEEGNFLGADTAPLASTPVRRSQSSDEDAVPAECAPVVVEALQEAEACMPTRRVPRGQLYSAESSVLRCMSRQEHAETGVSTVQAHDRLPVPTHERAVSLSSSTLLSSAALSSEHVSGVAPNVDAMHPATVPSTAAAKNTLGQQVVAGTAANVNHIDSGGILAWPPVAPHQPLPMRFFRFSSPWWQDARAPNETASEDSKVMIQSHARARGLHEEVSPCPTPPRTPYATSLCITPLENRDKEESSIDGEECAVADECSRLDVPTTAGVAGERSQVSASLDHSPLHAVSVLPRINPALYATEELSTATAAVLSKSSPNSSTPPPIPPCLDNREEAAVEAIQLRHIDTANPPRWRRGAPGDDGVFDVEKHTPDAVRGALPGRPQSAFLSLLKSGNATDSSLSPLGKPDPRKRVSPSSGQGPNSSYGCSDGGSTPEGCQTSRLTPYCDTEEEEDARGNPTSGSMTRPLEEGAQEAEQLHRHLPFEDVATAVGLPRLSLSSADSPVTSDAALLKYNNALAIRLSHVQADEPVYSQEEGWQSALQSSHTLLAEYQRSVLIAFMTACKAAWLPSIAVRGLEPVNTQAYTTPSIAEQAPAKGTTVSEVHLLFQLFCTSPSESTADRLVASFFATQQTRYMNWVLHLQFEHLYVRMVALQAVSMIEMHERWLTCMRRDLVIRDAIELFMLLAPPPQTPTAPTRRRIFSKFRMAIHTLSGGGDGNSGACTASAKRSGSVSARAQRKPSSSVAPLSATICQLTADEERRHHLPPRIEPLFSLEQCNATHSTAYLSAVGSPEKHGAGDSYAADLSAVHKTVDATNVPRDRLERHLGTPCPLNSTYSNYCRLVAENSYSGAVTSSSSGLRLPKLIRSTSCTVPVTYKATGETGMGWDKTDPAEMERGDKGGLHRHKACSRPPSSRLQQHREQYKMKKSKDTVLPGGGLRAKTQVLPKRRNRTPPPPPTDTDFVNLYDAEVLERFLK</sequence>
<feature type="compositionally biased region" description="Polar residues" evidence="1">
    <location>
        <begin position="1"/>
        <end position="14"/>
    </location>
</feature>
<comment type="caution">
    <text evidence="2">The sequence shown here is derived from an EMBL/GenBank/DDBJ whole genome shotgun (WGS) entry which is preliminary data.</text>
</comment>
<feature type="region of interest" description="Disordered" evidence="1">
    <location>
        <begin position="804"/>
        <end position="830"/>
    </location>
</feature>
<dbReference type="EMBL" id="JBAMZJ010000026">
    <property type="protein sequence ID" value="KAL0524435.1"/>
    <property type="molecule type" value="Genomic_DNA"/>
</dbReference>
<name>A0AAW3BTH2_9TRYP</name>
<accession>A0AAW3BTH2</accession>
<feature type="compositionally biased region" description="Low complexity" evidence="1">
    <location>
        <begin position="68"/>
        <end position="84"/>
    </location>
</feature>
<organism evidence="2 3">
    <name type="scientific">Leishmania shawi</name>
    <dbReference type="NCBI Taxonomy" id="5680"/>
    <lineage>
        <taxon>Eukaryota</taxon>
        <taxon>Discoba</taxon>
        <taxon>Euglenozoa</taxon>
        <taxon>Kinetoplastea</taxon>
        <taxon>Metakinetoplastina</taxon>
        <taxon>Trypanosomatida</taxon>
        <taxon>Trypanosomatidae</taxon>
        <taxon>Leishmaniinae</taxon>
        <taxon>Leishmania</taxon>
        <taxon>Leishmania guyanensis species complex</taxon>
    </lineage>
</organism>
<evidence type="ECO:0000313" key="2">
    <source>
        <dbReference type="EMBL" id="KAL0524435.1"/>
    </source>
</evidence>
<feature type="region of interest" description="Disordered" evidence="1">
    <location>
        <begin position="483"/>
        <end position="558"/>
    </location>
</feature>
<evidence type="ECO:0000313" key="3">
    <source>
        <dbReference type="Proteomes" id="UP001500493"/>
    </source>
</evidence>
<feature type="compositionally biased region" description="Polar residues" evidence="1">
    <location>
        <begin position="809"/>
        <end position="830"/>
    </location>
</feature>
<gene>
    <name evidence="2" type="ORF">Q4I32_004267</name>
</gene>
<dbReference type="Proteomes" id="UP001500493">
    <property type="component" value="Unassembled WGS sequence"/>
</dbReference>
<reference evidence="2" key="1">
    <citation type="submission" date="2024-02" db="EMBL/GenBank/DDBJ databases">
        <title>FIRST GENOME SEQUENCES OF Leishmania (Viannia) shawi, Leishmania (Viannia) lindenbergi AND Leishmania (Viannia) utingensis.</title>
        <authorList>
            <person name="Resadore F."/>
            <person name="Custodio M.G.F."/>
            <person name="Boite M.C."/>
            <person name="Cupolillo E."/>
            <person name="Ferreira G.E.M."/>
        </authorList>
    </citation>
    <scope>NUCLEOTIDE SEQUENCE</scope>
    <source>
        <strain evidence="2">MHOM/BR/2013/18 LTA MLF</strain>
    </source>
</reference>
<proteinExistence type="predicted"/>
<feature type="region of interest" description="Disordered" evidence="1">
    <location>
        <begin position="985"/>
        <end position="1050"/>
    </location>
</feature>
<feature type="region of interest" description="Disordered" evidence="1">
    <location>
        <begin position="437"/>
        <end position="457"/>
    </location>
</feature>
<evidence type="ECO:0000256" key="1">
    <source>
        <dbReference type="SAM" id="MobiDB-lite"/>
    </source>
</evidence>
<protein>
    <submittedName>
        <fullName evidence="2">Uncharacterized protein</fullName>
    </submittedName>
</protein>
<feature type="compositionally biased region" description="Basic and acidic residues" evidence="1">
    <location>
        <begin position="1007"/>
        <end position="1019"/>
    </location>
</feature>
<feature type="region of interest" description="Disordered" evidence="1">
    <location>
        <begin position="1"/>
        <end position="121"/>
    </location>
</feature>
<dbReference type="AlphaFoldDB" id="A0AAW3BTH2"/>